<protein>
    <submittedName>
        <fullName evidence="1">Uncharacterized protein</fullName>
    </submittedName>
</protein>
<sequence length="49" mass="5670">MINKDDNLIKKYQTVTGQVIKGAGRMPWHREPMKDVISCDKLWGVARKL</sequence>
<name>B6G1T0_PEPHT</name>
<dbReference type="AlphaFoldDB" id="B6G1T0"/>
<reference evidence="1 2" key="2">
    <citation type="submission" date="2008-10" db="EMBL/GenBank/DDBJ databases">
        <title>Draft genome sequence of Clostridium hiranonis (DSM 13275).</title>
        <authorList>
            <person name="Sudarsanam P."/>
            <person name="Ley R."/>
            <person name="Guruge J."/>
            <person name="Turnbaugh P.J."/>
            <person name="Mahowald M."/>
            <person name="Liep D."/>
            <person name="Gordon J."/>
        </authorList>
    </citation>
    <scope>NUCLEOTIDE SEQUENCE [LARGE SCALE GENOMIC DNA]</scope>
    <source>
        <strain evidence="1 2">DSM 13275</strain>
    </source>
</reference>
<dbReference type="EMBL" id="ABWP01000080">
    <property type="protein sequence ID" value="EEA84271.1"/>
    <property type="molecule type" value="Genomic_DNA"/>
</dbReference>
<proteinExistence type="predicted"/>
<comment type="caution">
    <text evidence="1">The sequence shown here is derived from an EMBL/GenBank/DDBJ whole genome shotgun (WGS) entry which is preliminary data.</text>
</comment>
<keyword evidence="2" id="KW-1185">Reference proteome</keyword>
<accession>B6G1T0</accession>
<evidence type="ECO:0000313" key="1">
    <source>
        <dbReference type="EMBL" id="EEA84271.1"/>
    </source>
</evidence>
<reference evidence="1 2" key="1">
    <citation type="submission" date="2008-09" db="EMBL/GenBank/DDBJ databases">
        <authorList>
            <person name="Fulton L."/>
            <person name="Clifton S."/>
            <person name="Fulton B."/>
            <person name="Xu J."/>
            <person name="Minx P."/>
            <person name="Pepin K.H."/>
            <person name="Johnson M."/>
            <person name="Thiruvilangam P."/>
            <person name="Bhonagiri V."/>
            <person name="Nash W.E."/>
            <person name="Mardis E.R."/>
            <person name="Wilson R.K."/>
        </authorList>
    </citation>
    <scope>NUCLEOTIDE SEQUENCE [LARGE SCALE GENOMIC DNA]</scope>
    <source>
        <strain evidence="1 2">DSM 13275</strain>
    </source>
</reference>
<organism evidence="1 2">
    <name type="scientific">Peptacetobacter hiranonis (strain DSM 13275 / JCM 10541 / KCTC 15199 / TO-931)</name>
    <name type="common">Clostridium hiranonis</name>
    <dbReference type="NCBI Taxonomy" id="500633"/>
    <lineage>
        <taxon>Bacteria</taxon>
        <taxon>Bacillati</taxon>
        <taxon>Bacillota</taxon>
        <taxon>Clostridia</taxon>
        <taxon>Peptostreptococcales</taxon>
        <taxon>Peptostreptococcaceae</taxon>
        <taxon>Peptacetobacter</taxon>
    </lineage>
</organism>
<dbReference type="Proteomes" id="UP000003178">
    <property type="component" value="Unassembled WGS sequence"/>
</dbReference>
<dbReference type="HOGENOM" id="CLU_3134101_0_0_9"/>
<gene>
    <name evidence="1" type="ORF">CLOHIR_02088</name>
</gene>
<evidence type="ECO:0000313" key="2">
    <source>
        <dbReference type="Proteomes" id="UP000003178"/>
    </source>
</evidence>